<keyword evidence="1" id="KW-0285">Flavoprotein</keyword>
<dbReference type="eggNOG" id="COG0431">
    <property type="taxonomic scope" value="Bacteria"/>
</dbReference>
<dbReference type="RefSeq" id="WP_012878739.1">
    <property type="nucleotide sequence ID" value="NC_013530.1"/>
</dbReference>
<dbReference type="OrthoDB" id="1643408at2"/>
<name>D1BTL8_XYLCX</name>
<keyword evidence="2" id="KW-0288">FMN</keyword>
<dbReference type="HOGENOM" id="CLU_055322_3_2_11"/>
<dbReference type="Gene3D" id="3.40.50.360">
    <property type="match status" value="1"/>
</dbReference>
<dbReference type="InterPro" id="IPR005025">
    <property type="entry name" value="FMN_Rdtase-like_dom"/>
</dbReference>
<proteinExistence type="predicted"/>
<feature type="domain" description="NADPH-dependent FMN reductase-like" evidence="4">
    <location>
        <begin position="15"/>
        <end position="149"/>
    </location>
</feature>
<evidence type="ECO:0000256" key="2">
    <source>
        <dbReference type="ARBA" id="ARBA00022643"/>
    </source>
</evidence>
<keyword evidence="6" id="KW-1185">Reference proteome</keyword>
<dbReference type="PANTHER" id="PTHR43408">
    <property type="entry name" value="FMN REDUCTASE (NADPH)"/>
    <property type="match status" value="1"/>
</dbReference>
<keyword evidence="3" id="KW-0560">Oxidoreductase</keyword>
<dbReference type="STRING" id="446471.Xcel_1978"/>
<dbReference type="InterPro" id="IPR051814">
    <property type="entry name" value="NAD(P)H-dep_FMN_reductase"/>
</dbReference>
<evidence type="ECO:0000256" key="3">
    <source>
        <dbReference type="ARBA" id="ARBA00023002"/>
    </source>
</evidence>
<evidence type="ECO:0000313" key="5">
    <source>
        <dbReference type="EMBL" id="ACZ30997.1"/>
    </source>
</evidence>
<dbReference type="Proteomes" id="UP000002255">
    <property type="component" value="Chromosome"/>
</dbReference>
<evidence type="ECO:0000313" key="6">
    <source>
        <dbReference type="Proteomes" id="UP000002255"/>
    </source>
</evidence>
<dbReference type="EMBL" id="CP001821">
    <property type="protein sequence ID" value="ACZ30997.1"/>
    <property type="molecule type" value="Genomic_DNA"/>
</dbReference>
<evidence type="ECO:0000259" key="4">
    <source>
        <dbReference type="Pfam" id="PF03358"/>
    </source>
</evidence>
<dbReference type="AlphaFoldDB" id="D1BTL8"/>
<dbReference type="PANTHER" id="PTHR43408:SF2">
    <property type="entry name" value="FMN REDUCTASE (NADPH)"/>
    <property type="match status" value="1"/>
</dbReference>
<evidence type="ECO:0000256" key="1">
    <source>
        <dbReference type="ARBA" id="ARBA00022630"/>
    </source>
</evidence>
<dbReference type="KEGG" id="xce:Xcel_1978"/>
<dbReference type="InterPro" id="IPR029039">
    <property type="entry name" value="Flavoprotein-like_sf"/>
</dbReference>
<protein>
    <submittedName>
        <fullName evidence="5">NADPH-dependent FMN reductase</fullName>
    </submittedName>
</protein>
<accession>D1BTL8</accession>
<sequence>MPSPRPTLSTPAAGVVVLVGNPRPGSRTRTAGETVAQRVAARLHVTGERTTIDLADLADEILTATHPRADEALRTVAAARLLVVATPVYKGSYTGLLKAFLDLYGPTGLQGVLAVPLVVSASPAHQHAGETHLLPLLAELGAQVPDQALALLEPELADAAAHADLWLDEVPFATAPASTAPAPALAAALRAQEVVR</sequence>
<reference evidence="6" key="1">
    <citation type="submission" date="2009-11" db="EMBL/GenBank/DDBJ databases">
        <title>The complete chromosome of Xylanimonas cellulosilytica DSM 15894.</title>
        <authorList>
            <consortium name="US DOE Joint Genome Institute (JGI-PGF)"/>
            <person name="Lucas S."/>
            <person name="Copeland A."/>
            <person name="Lapidus A."/>
            <person name="Glavina del Rio T."/>
            <person name="Dalin E."/>
            <person name="Tice H."/>
            <person name="Bruce D."/>
            <person name="Goodwin L."/>
            <person name="Pitluck S."/>
            <person name="Kyrpides N."/>
            <person name="Mavromatis K."/>
            <person name="Ivanova N."/>
            <person name="Mikhailova N."/>
            <person name="Foster B."/>
            <person name="Clum A."/>
            <person name="Brettin T."/>
            <person name="Detter J.C."/>
            <person name="Han C."/>
            <person name="Larimer F."/>
            <person name="Land M."/>
            <person name="Hauser L."/>
            <person name="Markowitz V."/>
            <person name="Cheng J.F."/>
            <person name="Hugenholtz P."/>
            <person name="Woyke T."/>
            <person name="Wu D."/>
            <person name="Gehrich-Schroeter G."/>
            <person name="Schneider S."/>
            <person name="Pukall S.R."/>
            <person name="Klenk H.P."/>
            <person name="Eisen J.A."/>
        </authorList>
    </citation>
    <scope>NUCLEOTIDE SEQUENCE [LARGE SCALE GENOMIC DNA]</scope>
    <source>
        <strain evidence="6">DSM 15894 / CECT 5975 / LMG 20990 / XIL07</strain>
    </source>
</reference>
<dbReference type="GO" id="GO:0016491">
    <property type="term" value="F:oxidoreductase activity"/>
    <property type="evidence" value="ECO:0007669"/>
    <property type="project" value="UniProtKB-KW"/>
</dbReference>
<dbReference type="Pfam" id="PF03358">
    <property type="entry name" value="FMN_red"/>
    <property type="match status" value="1"/>
</dbReference>
<reference evidence="5 6" key="2">
    <citation type="journal article" date="2010" name="Stand. Genomic Sci.">
        <title>Complete genome sequence of Xylanimonas cellulosilytica type strain (XIL07).</title>
        <authorList>
            <person name="Foster B."/>
            <person name="Pukall R."/>
            <person name="Abt B."/>
            <person name="Nolan M."/>
            <person name="Glavina Del Rio T."/>
            <person name="Chen F."/>
            <person name="Lucas S."/>
            <person name="Tice H."/>
            <person name="Pitluck S."/>
            <person name="Cheng J.-F."/>
            <person name="Chertkov O."/>
            <person name="Brettin T."/>
            <person name="Han C."/>
            <person name="Detter J.C."/>
            <person name="Bruce D."/>
            <person name="Goodwin L."/>
            <person name="Ivanova N."/>
            <person name="Mavromatis K."/>
            <person name="Pati A."/>
            <person name="Mikhailova N."/>
            <person name="Chen A."/>
            <person name="Palaniappan K."/>
            <person name="Land M."/>
            <person name="Hauser L."/>
            <person name="Chang Y.-J."/>
            <person name="Jeffries C.D."/>
            <person name="Chain P."/>
            <person name="Rohde M."/>
            <person name="Goeker M."/>
            <person name="Bristow J."/>
            <person name="Eisen J.A."/>
            <person name="Markowitz V."/>
            <person name="Hugenholtz P."/>
            <person name="Kyrpides N.C."/>
            <person name="Klenk H.-P."/>
            <person name="Lapidus A."/>
        </authorList>
    </citation>
    <scope>NUCLEOTIDE SEQUENCE [LARGE SCALE GENOMIC DNA]</scope>
    <source>
        <strain evidence="6">DSM 15894 / CECT 5975 / LMG 20990 / XIL07</strain>
    </source>
</reference>
<dbReference type="SUPFAM" id="SSF52218">
    <property type="entry name" value="Flavoproteins"/>
    <property type="match status" value="1"/>
</dbReference>
<gene>
    <name evidence="5" type="ordered locus">Xcel_1978</name>
</gene>
<organism evidence="5 6">
    <name type="scientific">Xylanimonas cellulosilytica (strain DSM 15894 / JCM 12276 / CECT 5975 / KCTC 9989 / LMG 20990 / NBRC 107835 / XIL07)</name>
    <dbReference type="NCBI Taxonomy" id="446471"/>
    <lineage>
        <taxon>Bacteria</taxon>
        <taxon>Bacillati</taxon>
        <taxon>Actinomycetota</taxon>
        <taxon>Actinomycetes</taxon>
        <taxon>Micrococcales</taxon>
        <taxon>Promicromonosporaceae</taxon>
        <taxon>Xylanimonas</taxon>
    </lineage>
</organism>